<feature type="compositionally biased region" description="Basic residues" evidence="1">
    <location>
        <begin position="201"/>
        <end position="214"/>
    </location>
</feature>
<feature type="region of interest" description="Disordered" evidence="1">
    <location>
        <begin position="56"/>
        <end position="76"/>
    </location>
</feature>
<protein>
    <submittedName>
        <fullName evidence="2">Uncharacterized protein</fullName>
    </submittedName>
</protein>
<feature type="region of interest" description="Disordered" evidence="1">
    <location>
        <begin position="27"/>
        <end position="46"/>
    </location>
</feature>
<accession>A0ABR2IGZ0</accession>
<evidence type="ECO:0000313" key="3">
    <source>
        <dbReference type="Proteomes" id="UP001390339"/>
    </source>
</evidence>
<feature type="region of interest" description="Disordered" evidence="1">
    <location>
        <begin position="194"/>
        <end position="214"/>
    </location>
</feature>
<feature type="compositionally biased region" description="Basic and acidic residues" evidence="1">
    <location>
        <begin position="27"/>
        <end position="40"/>
    </location>
</feature>
<comment type="caution">
    <text evidence="2">The sequence shown here is derived from an EMBL/GenBank/DDBJ whole genome shotgun (WGS) entry which is preliminary data.</text>
</comment>
<reference evidence="2 3" key="1">
    <citation type="journal article" date="2024" name="IMA Fungus">
        <title>Apiospora arundinis, a panoply of carbohydrate-active enzymes and secondary metabolites.</title>
        <authorList>
            <person name="Sorensen T."/>
            <person name="Petersen C."/>
            <person name="Muurmann A.T."/>
            <person name="Christiansen J.V."/>
            <person name="Brundto M.L."/>
            <person name="Overgaard C.K."/>
            <person name="Boysen A.T."/>
            <person name="Wollenberg R.D."/>
            <person name="Larsen T.O."/>
            <person name="Sorensen J.L."/>
            <person name="Nielsen K.L."/>
            <person name="Sondergaard T.E."/>
        </authorList>
    </citation>
    <scope>NUCLEOTIDE SEQUENCE [LARGE SCALE GENOMIC DNA]</scope>
    <source>
        <strain evidence="2 3">AAU 773</strain>
    </source>
</reference>
<proteinExistence type="predicted"/>
<gene>
    <name evidence="2" type="ORF">PGQ11_009075</name>
</gene>
<organism evidence="2 3">
    <name type="scientific">Apiospora arundinis</name>
    <dbReference type="NCBI Taxonomy" id="335852"/>
    <lineage>
        <taxon>Eukaryota</taxon>
        <taxon>Fungi</taxon>
        <taxon>Dikarya</taxon>
        <taxon>Ascomycota</taxon>
        <taxon>Pezizomycotina</taxon>
        <taxon>Sordariomycetes</taxon>
        <taxon>Xylariomycetidae</taxon>
        <taxon>Amphisphaeriales</taxon>
        <taxon>Apiosporaceae</taxon>
        <taxon>Apiospora</taxon>
    </lineage>
</organism>
<evidence type="ECO:0000313" key="2">
    <source>
        <dbReference type="EMBL" id="KAK8862840.1"/>
    </source>
</evidence>
<keyword evidence="3" id="KW-1185">Reference proteome</keyword>
<name>A0ABR2IGZ0_9PEZI</name>
<dbReference type="Proteomes" id="UP001390339">
    <property type="component" value="Unassembled WGS sequence"/>
</dbReference>
<evidence type="ECO:0000256" key="1">
    <source>
        <dbReference type="SAM" id="MobiDB-lite"/>
    </source>
</evidence>
<sequence length="214" mass="24290">MSYRAMYPRSYKTEDRYTDLEEDCSDLEIKQETTDDERPTKKATGNARNITVVKQEQGQLNHKRARSASRHEPGHGYSWDDDLRAFNIKAHRLGLVELPVSQVGRIMEGGDLTDIFHTDPVRTAKNFLIYDGLEILARVADYQMQCLVYDYAANFIGSRLNWSHPRDHDLVVSSIQMKGRLGDGYAVKISLPEAEAESSNKKQKGPSRKGTGRV</sequence>
<dbReference type="EMBL" id="JAPCWZ010000005">
    <property type="protein sequence ID" value="KAK8862840.1"/>
    <property type="molecule type" value="Genomic_DNA"/>
</dbReference>